<name>A0A1G8T5C4_9RHOB</name>
<proteinExistence type="predicted"/>
<protein>
    <submittedName>
        <fullName evidence="2">AIPR protein</fullName>
    </submittedName>
</protein>
<evidence type="ECO:0000259" key="1">
    <source>
        <dbReference type="Pfam" id="PF10592"/>
    </source>
</evidence>
<dbReference type="OrthoDB" id="9806213at2"/>
<accession>A0A1G8T5C4</accession>
<dbReference type="RefSeq" id="WP_089851294.1">
    <property type="nucleotide sequence ID" value="NZ_FNEJ01000027.1"/>
</dbReference>
<evidence type="ECO:0000313" key="3">
    <source>
        <dbReference type="Proteomes" id="UP000199093"/>
    </source>
</evidence>
<keyword evidence="3" id="KW-1185">Reference proteome</keyword>
<dbReference type="STRING" id="555512.SAMN04487993_102770"/>
<feature type="domain" description="Abortive phage infection protein C-terminal" evidence="1">
    <location>
        <begin position="260"/>
        <end position="491"/>
    </location>
</feature>
<reference evidence="2 3" key="1">
    <citation type="submission" date="2016-10" db="EMBL/GenBank/DDBJ databases">
        <authorList>
            <person name="de Groot N.N."/>
        </authorList>
    </citation>
    <scope>NUCLEOTIDE SEQUENCE [LARGE SCALE GENOMIC DNA]</scope>
    <source>
        <strain evidence="2 3">DSM 26424</strain>
    </source>
</reference>
<dbReference type="Pfam" id="PF10592">
    <property type="entry name" value="AIPR"/>
    <property type="match status" value="1"/>
</dbReference>
<dbReference type="InterPro" id="IPR018891">
    <property type="entry name" value="AIPR_C"/>
</dbReference>
<dbReference type="AlphaFoldDB" id="A0A1G8T5C4"/>
<sequence length="578" mass="64887">MAMNPVVRAQLNDFKKANPNEKYSDSDFFEVMSIYAVENGVLGENIDPFRVHLRGNEFGVDGIAISVQGSLCIDADEAASVLSVGKNHVGSFHMYQSKTSDKLDYGEISKFLDAVYDFFTDLKLLSGDQIEDLIGARDQVFSAATKSNPDLKCFFCTTGSGEVSAAINALIASHHARLESLNIFGSIDVVCLGARDIQEAFRTATNSSTASIHFPKNITLPEHDNIEEAYIGYVNSSQVLEMALGEKNSTGERHIKRSIFYDNVRDFNPNSEINKSILSELEAGDLSSFVFKNNGITVVARSISRKGDTFTIEDYQIVNGCQTTNILAQLRNKADKISVPLRLIGSSDPDFVAKIIIGTNKQNEVREDQFWALLPFMKDLEIYCSGQDGDQRILIERRENQYRDVAIERTRIMKPSDLMKVAAAAFFFQPNRAARDHRGIRKEFADKIFLTNHSVELYHMAALALYKFDYLVRASRISRSNAINKFYIIYALVRRSWGHPNILDAPLKTRERVHRNVMNTVLDNDAYVSFIESVSAHIDKLVSASSAKTREQVRDFIRTESFFDSFTSSYFVAGERAG</sequence>
<dbReference type="Proteomes" id="UP000199093">
    <property type="component" value="Unassembled WGS sequence"/>
</dbReference>
<evidence type="ECO:0000313" key="2">
    <source>
        <dbReference type="EMBL" id="SDJ35880.1"/>
    </source>
</evidence>
<organism evidence="2 3">
    <name type="scientific">Salipiger marinus</name>
    <dbReference type="NCBI Taxonomy" id="555512"/>
    <lineage>
        <taxon>Bacteria</taxon>
        <taxon>Pseudomonadati</taxon>
        <taxon>Pseudomonadota</taxon>
        <taxon>Alphaproteobacteria</taxon>
        <taxon>Rhodobacterales</taxon>
        <taxon>Roseobacteraceae</taxon>
        <taxon>Salipiger</taxon>
    </lineage>
</organism>
<gene>
    <name evidence="2" type="ORF">SAMN04487993_102770</name>
</gene>
<dbReference type="EMBL" id="FNEJ01000027">
    <property type="protein sequence ID" value="SDJ35880.1"/>
    <property type="molecule type" value="Genomic_DNA"/>
</dbReference>